<evidence type="ECO:0000313" key="8">
    <source>
        <dbReference type="EMBL" id="AKU14662.1"/>
    </source>
</evidence>
<keyword evidence="6" id="KW-0460">Magnesium</keyword>
<keyword evidence="9" id="KW-1185">Reference proteome</keyword>
<comment type="similarity">
    <text evidence="6">Belongs to the purine/pyrimidine phosphoribosyltransferase family. PyrE subfamily.</text>
</comment>
<evidence type="ECO:0000256" key="1">
    <source>
        <dbReference type="ARBA" id="ARBA00004889"/>
    </source>
</evidence>
<dbReference type="InterPro" id="IPR023031">
    <property type="entry name" value="OPRT"/>
</dbReference>
<dbReference type="GO" id="GO:0004588">
    <property type="term" value="F:orotate phosphoribosyltransferase activity"/>
    <property type="evidence" value="ECO:0007669"/>
    <property type="project" value="UniProtKB-UniRule"/>
</dbReference>
<feature type="binding site" description="in other chain" evidence="6">
    <location>
        <begin position="120"/>
        <end position="128"/>
    </location>
    <ligand>
        <name>5-phospho-alpha-D-ribose 1-diphosphate</name>
        <dbReference type="ChEBI" id="CHEBI:58017"/>
        <note>ligand shared between dimeric partners</note>
    </ligand>
</feature>
<accession>A0A0K1JD69</accession>
<dbReference type="GO" id="GO:0019856">
    <property type="term" value="P:pyrimidine nucleobase biosynthetic process"/>
    <property type="evidence" value="ECO:0007669"/>
    <property type="project" value="TreeGrafter"/>
</dbReference>
<dbReference type="EMBL" id="CP011112">
    <property type="protein sequence ID" value="AKU14662.1"/>
    <property type="molecule type" value="Genomic_DNA"/>
</dbReference>
<organism evidence="8 9">
    <name type="scientific">Luteipulveratus mongoliensis</name>
    <dbReference type="NCBI Taxonomy" id="571913"/>
    <lineage>
        <taxon>Bacteria</taxon>
        <taxon>Bacillati</taxon>
        <taxon>Actinomycetota</taxon>
        <taxon>Actinomycetes</taxon>
        <taxon>Micrococcales</taxon>
        <taxon>Dermacoccaceae</taxon>
        <taxon>Luteipulveratus</taxon>
    </lineage>
</organism>
<comment type="pathway">
    <text evidence="1 6">Pyrimidine metabolism; UMP biosynthesis via de novo pathway; UMP from orotate: step 1/2.</text>
</comment>
<proteinExistence type="inferred from homology"/>
<dbReference type="GO" id="GO:0000287">
    <property type="term" value="F:magnesium ion binding"/>
    <property type="evidence" value="ECO:0007669"/>
    <property type="project" value="UniProtKB-UniRule"/>
</dbReference>
<dbReference type="SUPFAM" id="SSF53271">
    <property type="entry name" value="PRTase-like"/>
    <property type="match status" value="1"/>
</dbReference>
<evidence type="ECO:0000313" key="9">
    <source>
        <dbReference type="Proteomes" id="UP000066480"/>
    </source>
</evidence>
<name>A0A0K1JD69_9MICO</name>
<feature type="domain" description="Phosphoribosyltransferase" evidence="7">
    <location>
        <begin position="67"/>
        <end position="155"/>
    </location>
</feature>
<dbReference type="PANTHER" id="PTHR19278">
    <property type="entry name" value="OROTATE PHOSPHORIBOSYLTRANSFERASE"/>
    <property type="match status" value="1"/>
</dbReference>
<dbReference type="PATRIC" id="fig|571913.6.peg.43"/>
<comment type="function">
    <text evidence="6">Catalyzes the transfer of a ribosyl phosphate group from 5-phosphoribose 1-diphosphate to orotate, leading to the formation of orotidine monophosphate (OMP).</text>
</comment>
<dbReference type="AlphaFoldDB" id="A0A0K1JD69"/>
<reference evidence="8 9" key="1">
    <citation type="submission" date="2015-03" db="EMBL/GenBank/DDBJ databases">
        <title>Luteipulveratus halotolerans sp. nov., a novel actinobacterium (Dermacoccaceae) from Sarawak, Malaysia.</title>
        <authorList>
            <person name="Juboi H."/>
            <person name="Basik A."/>
            <person name="Shamsul S.S."/>
            <person name="Arnold P."/>
            <person name="Schmitt E.K."/>
            <person name="Sanglier J.-J."/>
            <person name="Yeo T."/>
        </authorList>
    </citation>
    <scope>NUCLEOTIDE SEQUENCE [LARGE SCALE GENOMIC DNA]</scope>
    <source>
        <strain evidence="8 9">MN07-A0370</strain>
    </source>
</reference>
<dbReference type="EC" id="2.4.2.10" evidence="2 6"/>
<feature type="binding site" evidence="6">
    <location>
        <position position="94"/>
    </location>
    <ligand>
        <name>5-phospho-alpha-D-ribose 1-diphosphate</name>
        <dbReference type="ChEBI" id="CHEBI:58017"/>
        <note>ligand shared between dimeric partners</note>
    </ligand>
</feature>
<evidence type="ECO:0000259" key="7">
    <source>
        <dbReference type="Pfam" id="PF00156"/>
    </source>
</evidence>
<dbReference type="PANTHER" id="PTHR19278:SF9">
    <property type="entry name" value="URIDINE 5'-MONOPHOSPHATE SYNTHASE"/>
    <property type="match status" value="1"/>
</dbReference>
<dbReference type="InterPro" id="IPR004467">
    <property type="entry name" value="Or_phspho_trans_dom"/>
</dbReference>
<evidence type="ECO:0000256" key="6">
    <source>
        <dbReference type="HAMAP-Rule" id="MF_01208"/>
    </source>
</evidence>
<feature type="binding site" description="in other chain" evidence="6">
    <location>
        <position position="95"/>
    </location>
    <ligand>
        <name>5-phospho-alpha-D-ribose 1-diphosphate</name>
        <dbReference type="ChEBI" id="CHEBI:58017"/>
        <note>ligand shared between dimeric partners</note>
    </ligand>
</feature>
<comment type="caution">
    <text evidence="6">Lacks conserved residue(s) required for the propagation of feature annotation.</text>
</comment>
<dbReference type="GO" id="GO:0044205">
    <property type="term" value="P:'de novo' UMP biosynthetic process"/>
    <property type="evidence" value="ECO:0007669"/>
    <property type="project" value="UniProtKB-UniRule"/>
</dbReference>
<comment type="subunit">
    <text evidence="6">Homodimer.</text>
</comment>
<protein>
    <recommendedName>
        <fullName evidence="2 6">Orotate phosphoribosyltransferase</fullName>
        <shortName evidence="6">OPRT</shortName>
        <shortName evidence="6">OPRTase</shortName>
        <ecNumber evidence="2 6">2.4.2.10</ecNumber>
    </recommendedName>
</protein>
<dbReference type="UniPathway" id="UPA00070">
    <property type="reaction ID" value="UER00119"/>
</dbReference>
<feature type="binding site" evidence="6">
    <location>
        <position position="152"/>
    </location>
    <ligand>
        <name>orotate</name>
        <dbReference type="ChEBI" id="CHEBI:30839"/>
    </ligand>
</feature>
<comment type="catalytic activity">
    <reaction evidence="6">
        <text>orotidine 5'-phosphate + diphosphate = orotate + 5-phospho-alpha-D-ribose 1-diphosphate</text>
        <dbReference type="Rhea" id="RHEA:10380"/>
        <dbReference type="ChEBI" id="CHEBI:30839"/>
        <dbReference type="ChEBI" id="CHEBI:33019"/>
        <dbReference type="ChEBI" id="CHEBI:57538"/>
        <dbReference type="ChEBI" id="CHEBI:58017"/>
        <dbReference type="EC" id="2.4.2.10"/>
    </reaction>
</comment>
<evidence type="ECO:0000256" key="2">
    <source>
        <dbReference type="ARBA" id="ARBA00011971"/>
    </source>
</evidence>
<keyword evidence="4 6" id="KW-0808">Transferase</keyword>
<dbReference type="CDD" id="cd06223">
    <property type="entry name" value="PRTases_typeI"/>
    <property type="match status" value="1"/>
</dbReference>
<dbReference type="STRING" id="571913.VV02_00215"/>
<gene>
    <name evidence="6" type="primary">pyrE</name>
    <name evidence="8" type="ORF">VV02_00215</name>
</gene>
<evidence type="ECO:0000256" key="4">
    <source>
        <dbReference type="ARBA" id="ARBA00022679"/>
    </source>
</evidence>
<dbReference type="HAMAP" id="MF_01208">
    <property type="entry name" value="PyrE"/>
    <property type="match status" value="1"/>
</dbReference>
<keyword evidence="3 6" id="KW-0328">Glycosyltransferase</keyword>
<dbReference type="NCBIfam" id="TIGR00336">
    <property type="entry name" value="pyrE"/>
    <property type="match status" value="1"/>
</dbReference>
<dbReference type="Gene3D" id="3.40.50.2020">
    <property type="match status" value="1"/>
</dbReference>
<dbReference type="InterPro" id="IPR000836">
    <property type="entry name" value="PRTase_dom"/>
</dbReference>
<dbReference type="Pfam" id="PF00156">
    <property type="entry name" value="Pribosyltran"/>
    <property type="match status" value="1"/>
</dbReference>
<evidence type="ECO:0000256" key="5">
    <source>
        <dbReference type="ARBA" id="ARBA00022975"/>
    </source>
</evidence>
<comment type="cofactor">
    <cofactor evidence="6">
        <name>Mg(2+)</name>
        <dbReference type="ChEBI" id="CHEBI:18420"/>
    </cofactor>
</comment>
<feature type="binding site" description="in other chain" evidence="6">
    <location>
        <position position="29"/>
    </location>
    <ligand>
        <name>5-phospho-alpha-D-ribose 1-diphosphate</name>
        <dbReference type="ChEBI" id="CHEBI:58017"/>
        <note>ligand shared between dimeric partners</note>
    </ligand>
</feature>
<feature type="binding site" evidence="6">
    <location>
        <position position="124"/>
    </location>
    <ligand>
        <name>orotate</name>
        <dbReference type="ChEBI" id="CHEBI:30839"/>
    </ligand>
</feature>
<sequence length="185" mass="19319">MILDVTADLEALARDIDARCRLQGEFTLRSGRVSDEYFDKYLFEGDPALLRRVAEAMVPLLPDGTEVLGGLELGGVPIATMVSSLTGLPAVFVRKEAKTYGTCKLAEGGDVDGRRVTLIEDVISTGGAVKDAAIALRERGAHVSAVVCAIDRSAAGDSILPAVEVETISVLTKADLDAAAASSSV</sequence>
<dbReference type="InterPro" id="IPR029057">
    <property type="entry name" value="PRTase-like"/>
</dbReference>
<dbReference type="Proteomes" id="UP000066480">
    <property type="component" value="Chromosome"/>
</dbReference>
<dbReference type="OrthoDB" id="9779060at2"/>
<dbReference type="KEGG" id="lmoi:VV02_00215"/>
<evidence type="ECO:0000256" key="3">
    <source>
        <dbReference type="ARBA" id="ARBA00022676"/>
    </source>
</evidence>
<feature type="binding site" evidence="6">
    <location>
        <position position="98"/>
    </location>
    <ligand>
        <name>5-phospho-alpha-D-ribose 1-diphosphate</name>
        <dbReference type="ChEBI" id="CHEBI:58017"/>
        <note>ligand shared between dimeric partners</note>
    </ligand>
</feature>
<keyword evidence="5 6" id="KW-0665">Pyrimidine biosynthesis</keyword>